<sequence>MSGRAICGEHKLRRWVPERDLNRARDNIHDLEQMIMDTKKEIDELRKTKETLEENNKKLKGVIRRQEGEGASREVIESAALRLKNCQKYSADQGLKLNRLKDKRYELEAIKREWESWRRDIEEECNRRAVLEAQIRNKEPRSYESWKKSSNHSAR</sequence>
<dbReference type="Proteomes" id="UP000183971">
    <property type="component" value="Unassembled WGS sequence"/>
</dbReference>
<evidence type="ECO:0000256" key="1">
    <source>
        <dbReference type="SAM" id="Coils"/>
    </source>
</evidence>
<accession>A0A1L7VUT5</accession>
<keyword evidence="1" id="KW-0175">Coiled coil</keyword>
<comment type="caution">
    <text evidence="2">The sequence shown here is derived from an EMBL/GenBank/DDBJ whole genome shotgun (WGS) entry which is preliminary data.</text>
</comment>
<evidence type="ECO:0000313" key="2">
    <source>
        <dbReference type="EMBL" id="CZR44181.1"/>
    </source>
</evidence>
<dbReference type="RefSeq" id="XP_031084743.1">
    <property type="nucleotide sequence ID" value="XM_031218934.1"/>
</dbReference>
<proteinExistence type="predicted"/>
<name>A0A1L7VUT5_FUSPR</name>
<organism evidence="2 3">
    <name type="scientific">Fusarium proliferatum (strain ET1)</name>
    <name type="common">Orchid endophyte fungus</name>
    <dbReference type="NCBI Taxonomy" id="1227346"/>
    <lineage>
        <taxon>Eukaryota</taxon>
        <taxon>Fungi</taxon>
        <taxon>Dikarya</taxon>
        <taxon>Ascomycota</taxon>
        <taxon>Pezizomycotina</taxon>
        <taxon>Sordariomycetes</taxon>
        <taxon>Hypocreomycetidae</taxon>
        <taxon>Hypocreales</taxon>
        <taxon>Nectriaceae</taxon>
        <taxon>Fusarium</taxon>
        <taxon>Fusarium fujikuroi species complex</taxon>
    </lineage>
</organism>
<dbReference type="EMBL" id="FJOF01000008">
    <property type="protein sequence ID" value="CZR44181.1"/>
    <property type="molecule type" value="Genomic_DNA"/>
</dbReference>
<dbReference type="AlphaFoldDB" id="A0A1L7VUT5"/>
<dbReference type="VEuPathDB" id="FungiDB:FPRO_13961"/>
<protein>
    <submittedName>
        <fullName evidence="2">Uncharacterized protein</fullName>
    </submittedName>
</protein>
<reference evidence="3" key="1">
    <citation type="journal article" date="2016" name="Genome Biol. Evol.">
        <title>Comparative 'omics' of the Fusarium fujikuroi species complex highlights differences in genetic potential and metabolite synthesis.</title>
        <authorList>
            <person name="Niehaus E.-M."/>
            <person name="Muensterkoetter M."/>
            <person name="Proctor R.H."/>
            <person name="Brown D.W."/>
            <person name="Sharon A."/>
            <person name="Idan Y."/>
            <person name="Oren-Young L."/>
            <person name="Sieber C.M."/>
            <person name="Novak O."/>
            <person name="Pencik A."/>
            <person name="Tarkowska D."/>
            <person name="Hromadova K."/>
            <person name="Freeman S."/>
            <person name="Maymon M."/>
            <person name="Elazar M."/>
            <person name="Youssef S.A."/>
            <person name="El-Shabrawy E.S.M."/>
            <person name="Shalaby A.B.A."/>
            <person name="Houterman P."/>
            <person name="Brock N.L."/>
            <person name="Burkhardt I."/>
            <person name="Tsavkelova E.A."/>
            <person name="Dickschat J.S."/>
            <person name="Galuszka P."/>
            <person name="Gueldener U."/>
            <person name="Tudzynski B."/>
        </authorList>
    </citation>
    <scope>NUCLEOTIDE SEQUENCE [LARGE SCALE GENOMIC DNA]</scope>
    <source>
        <strain evidence="3">ET1</strain>
    </source>
</reference>
<dbReference type="GeneID" id="42058820"/>
<feature type="coiled-coil region" evidence="1">
    <location>
        <begin position="21"/>
        <end position="69"/>
    </location>
</feature>
<keyword evidence="3" id="KW-1185">Reference proteome</keyword>
<gene>
    <name evidence="2" type="ORF">FPRO_13961</name>
</gene>
<evidence type="ECO:0000313" key="3">
    <source>
        <dbReference type="Proteomes" id="UP000183971"/>
    </source>
</evidence>